<keyword evidence="7" id="KW-1003">Cell membrane</keyword>
<dbReference type="NCBIfam" id="TIGR01700">
    <property type="entry name" value="PNPH"/>
    <property type="match status" value="1"/>
</dbReference>
<feature type="compositionally biased region" description="Acidic residues" evidence="25">
    <location>
        <begin position="239"/>
        <end position="250"/>
    </location>
</feature>
<comment type="subcellular location">
    <subcellularLocation>
        <location evidence="1">Cell membrane</location>
        <topology evidence="1">Single-pass type I membrane protein</topology>
    </subcellularLocation>
</comment>
<keyword evidence="12" id="KW-0660">Purine salvage</keyword>
<evidence type="ECO:0000256" key="11">
    <source>
        <dbReference type="ARBA" id="ARBA00022692"/>
    </source>
</evidence>
<dbReference type="FunFam" id="3.40.50.1580:FF:000004">
    <property type="entry name" value="Purine nucleoside phosphorylase"/>
    <property type="match status" value="1"/>
</dbReference>
<dbReference type="PROSITE" id="PS01240">
    <property type="entry name" value="PNP_MTAP_2"/>
    <property type="match status" value="1"/>
</dbReference>
<protein>
    <recommendedName>
        <fullName evidence="23">Protein APCDD1</fullName>
        <ecNumber evidence="5">2.4.2.1</ecNumber>
    </recommendedName>
    <alternativeName>
        <fullName evidence="21">Inosine phosphorylase</fullName>
    </alternativeName>
    <alternativeName>
        <fullName evidence="20">Inosine-guanosine phosphorylase</fullName>
    </alternativeName>
    <alternativeName>
        <fullName evidence="6">Purine nucleoside phosphorylase</fullName>
    </alternativeName>
</protein>
<evidence type="ECO:0000256" key="7">
    <source>
        <dbReference type="ARBA" id="ARBA00022475"/>
    </source>
</evidence>
<keyword evidence="14" id="KW-0472">Membrane</keyword>
<evidence type="ECO:0000256" key="2">
    <source>
        <dbReference type="ARBA" id="ARBA00005058"/>
    </source>
</evidence>
<evidence type="ECO:0000313" key="27">
    <source>
        <dbReference type="EMBL" id="RXN26028.1"/>
    </source>
</evidence>
<feature type="region of interest" description="Disordered" evidence="25">
    <location>
        <begin position="233"/>
        <end position="262"/>
    </location>
</feature>
<comment type="subunit">
    <text evidence="4">Homotrimer.</text>
</comment>
<keyword evidence="11" id="KW-0812">Transmembrane</keyword>
<dbReference type="EC" id="2.4.2.1" evidence="5"/>
<comment type="pathway">
    <text evidence="2">Purine metabolism; purine nucleoside salvage.</text>
</comment>
<dbReference type="Proteomes" id="UP000290572">
    <property type="component" value="Unassembled WGS sequence"/>
</dbReference>
<evidence type="ECO:0000256" key="23">
    <source>
        <dbReference type="ARBA" id="ARBA00040474"/>
    </source>
</evidence>
<evidence type="ECO:0000256" key="8">
    <source>
        <dbReference type="ARBA" id="ARBA00022676"/>
    </source>
</evidence>
<evidence type="ECO:0000256" key="10">
    <source>
        <dbReference type="ARBA" id="ARBA00022687"/>
    </source>
</evidence>
<evidence type="ECO:0000256" key="19">
    <source>
        <dbReference type="ARBA" id="ARBA00023970"/>
    </source>
</evidence>
<comment type="catalytic activity">
    <reaction evidence="19">
        <text>guanosine + phosphate = alpha-D-ribose 1-phosphate + guanine</text>
        <dbReference type="Rhea" id="RHEA:13233"/>
        <dbReference type="ChEBI" id="CHEBI:16235"/>
        <dbReference type="ChEBI" id="CHEBI:16750"/>
        <dbReference type="ChEBI" id="CHEBI:43474"/>
        <dbReference type="ChEBI" id="CHEBI:57720"/>
        <dbReference type="EC" id="2.4.2.1"/>
    </reaction>
</comment>
<reference evidence="27 28" key="1">
    <citation type="submission" date="2018-03" db="EMBL/GenBank/DDBJ databases">
        <title>Draft genome sequence of Rohu Carp (Labeo rohita).</title>
        <authorList>
            <person name="Das P."/>
            <person name="Kushwaha B."/>
            <person name="Joshi C.G."/>
            <person name="Kumar D."/>
            <person name="Nagpure N.S."/>
            <person name="Sahoo L."/>
            <person name="Das S.P."/>
            <person name="Bit A."/>
            <person name="Patnaik S."/>
            <person name="Meher P.K."/>
            <person name="Jayasankar P."/>
            <person name="Koringa P.G."/>
            <person name="Patel N.V."/>
            <person name="Hinsu A.T."/>
            <person name="Kumar R."/>
            <person name="Pandey M."/>
            <person name="Agarwal S."/>
            <person name="Srivastava S."/>
            <person name="Singh M."/>
            <person name="Iquebal M.A."/>
            <person name="Jaiswal S."/>
            <person name="Angadi U.B."/>
            <person name="Kumar N."/>
            <person name="Raza M."/>
            <person name="Shah T.M."/>
            <person name="Rai A."/>
            <person name="Jena J.K."/>
        </authorList>
    </citation>
    <scope>NUCLEOTIDE SEQUENCE [LARGE SCALE GENOMIC DNA]</scope>
    <source>
        <strain evidence="27">DASCIFA01</strain>
        <tissue evidence="27">Testis</tissue>
    </source>
</reference>
<evidence type="ECO:0000256" key="6">
    <source>
        <dbReference type="ARBA" id="ARBA00013834"/>
    </source>
</evidence>
<feature type="region of interest" description="Disordered" evidence="25">
    <location>
        <begin position="331"/>
        <end position="350"/>
    </location>
</feature>
<dbReference type="GO" id="GO:0016055">
    <property type="term" value="P:Wnt signaling pathway"/>
    <property type="evidence" value="ECO:0007669"/>
    <property type="project" value="UniProtKB-KW"/>
</dbReference>
<evidence type="ECO:0000256" key="9">
    <source>
        <dbReference type="ARBA" id="ARBA00022679"/>
    </source>
</evidence>
<dbReference type="Pfam" id="PF01048">
    <property type="entry name" value="PNP_UDP_1"/>
    <property type="match status" value="1"/>
</dbReference>
<dbReference type="Gene3D" id="3.40.50.1580">
    <property type="entry name" value="Nucleoside phosphorylase domain"/>
    <property type="match status" value="1"/>
</dbReference>
<keyword evidence="8" id="KW-0328">Glycosyltransferase</keyword>
<keyword evidence="13" id="KW-0732">Signal</keyword>
<accession>A0A498MVY0</accession>
<sequence length="1148" mass="128922">MPKEGREVRLEVYVNGAFYSADSYWASDDKDVQLEFEITDAIYDFIGCDASREIDVQLEVETDDHVSVSYCSPGDTKVQLEVDGNENISVCKMEDLQLEMDKNDSIPELKSFALVAEEQSDLDAVRNNSRTEKTAGRMFRKMKAVFQRLSAVFQTKTPNAVEEPEVDPEQSCVPDPSVSEPEPTGASVDVDIDQDGLDTGLNISPTECTTGRKTKKIRSIFWRLCAVFQTKTPKSVEQPEVDLPDPEDSCFPDPAAPESEPEMDLVGIEQPCIPEPEGNLVASPEPKLDLVDPQKSCVSQTEPEPEEDLDSWILDTEYECDLVDLVDLYAPGPSDPELHPEEDLDDPPEHEWGVVDSCRRGLKSNIRDTEGHCGIRWRDKKETSLHFVQTKETAFLGYYAQSVFFSSSHYIEQGCVKGSSDARSPRLALEKSLVWPSKDIQCLHLLKHLHNGARITVQMPPDIQGHWVSTSCEVRPGPEFITRSYRFLPNNTFQAHQFYYADNHCTTPSYTLLVRGRVRLRQASWIVRGGTEADYQIHSTRLVCHSASVARDLAQRLKRSCGDVGSWLPNVSYELWSDEGGCDCSRALNFAMHELQLLRVEKQYLHHNLEELLEELYLGDIHTEPTQRMFYRPSSYQPALQNAQNHDLSCMACRIISRSDEFHPPVLPPRPDLTVTLTGHWASRRCEVRPEVLFLTRHFIFHDNNHTWEGHYYHYSDPACKHPTFSLFARGRYSRGLRSTRVTGGTEFVFKVNHMRVMPMDLATTSLLNVFNGNGCGVQGSWQVGVEQDVTPTNGCVALGIRLPHTEYELFRMERDAEGRYLLFNGQRPSDGSSPDRPERRPTSYQTPMVQCSAGGPRYSYEECKATADWLLAQAPVRPLVGIVCGSGLGGLAEMLKDQLVIKYSDIPNFPQSTVHGHAGKLVFGTLKGKPCVCMQGRFHLYEGYPIQKTTMPIRVFKLMGVETVILTNAAGGLNQDFKVGDIMVIKDHINIPGFAGNNPLVGANDDRFGVRFPCMSDAYDRDLQQLFHSVAAELDYSAFMHEGVYSVLGGPSFETIAECRMLRVLGADAVGMSTVHEVIVARHCGMRVVALSLITNQAVMDYDSEKKANHEEVLQTGELRAKQMEKLVSTVVSRMELLNNKTLKACQ</sequence>
<feature type="compositionally biased region" description="Basic and acidic residues" evidence="25">
    <location>
        <begin position="336"/>
        <end position="350"/>
    </location>
</feature>
<evidence type="ECO:0000256" key="18">
    <source>
        <dbReference type="ARBA" id="ARBA00023950"/>
    </source>
</evidence>
<dbReference type="GO" id="GO:0004731">
    <property type="term" value="F:purine-nucleoside phosphorylase activity"/>
    <property type="evidence" value="ECO:0007669"/>
    <property type="project" value="UniProtKB-EC"/>
</dbReference>
<dbReference type="PANTHER" id="PTHR31021:SF2">
    <property type="entry name" value="PROTEIN APCDD1"/>
    <property type="match status" value="1"/>
</dbReference>
<gene>
    <name evidence="27" type="ORF">ROHU_005753</name>
</gene>
<name>A0A498MVY0_LABRO</name>
<keyword evidence="9" id="KW-0808">Transferase</keyword>
<dbReference type="InterPro" id="IPR000845">
    <property type="entry name" value="Nucleoside_phosphorylase_d"/>
</dbReference>
<feature type="region of interest" description="Disordered" evidence="25">
    <location>
        <begin position="824"/>
        <end position="848"/>
    </location>
</feature>
<comment type="function">
    <text evidence="24">Catalyzes the phosphorolytic breakdown of the N-glycosidic bond in the beta-(deoxy)ribonucleoside molecules, with the formation of the corresponding free purine bases and pentose-1-phosphate. Preferentially acts on 6-oxopurine nucleosides including inosine and guanosine.</text>
</comment>
<dbReference type="SMART" id="SM01352">
    <property type="entry name" value="APCDDC"/>
    <property type="match status" value="2"/>
</dbReference>
<dbReference type="InterPro" id="IPR035994">
    <property type="entry name" value="Nucleoside_phosphorylase_sf"/>
</dbReference>
<evidence type="ECO:0000256" key="20">
    <source>
        <dbReference type="ARBA" id="ARBA00031036"/>
    </source>
</evidence>
<dbReference type="NCBIfam" id="TIGR01697">
    <property type="entry name" value="PNPH-PUNA-XAPA"/>
    <property type="match status" value="1"/>
</dbReference>
<dbReference type="CDD" id="cd09009">
    <property type="entry name" value="PNP-EcPNPII_like"/>
    <property type="match status" value="1"/>
</dbReference>
<dbReference type="GO" id="GO:0006166">
    <property type="term" value="P:purine ribonucleoside salvage"/>
    <property type="evidence" value="ECO:0007669"/>
    <property type="project" value="UniProtKB-KW"/>
</dbReference>
<dbReference type="GO" id="GO:0005886">
    <property type="term" value="C:plasma membrane"/>
    <property type="evidence" value="ECO:0007669"/>
    <property type="project" value="UniProtKB-SubCell"/>
</dbReference>
<feature type="region of interest" description="Disordered" evidence="25">
    <location>
        <begin position="156"/>
        <end position="186"/>
    </location>
</feature>
<evidence type="ECO:0000256" key="21">
    <source>
        <dbReference type="ARBA" id="ARBA00033072"/>
    </source>
</evidence>
<evidence type="ECO:0000256" key="5">
    <source>
        <dbReference type="ARBA" id="ARBA00011886"/>
    </source>
</evidence>
<dbReference type="InterPro" id="IPR018099">
    <property type="entry name" value="Purine_phosphorylase-2_CS"/>
</dbReference>
<evidence type="ECO:0000259" key="26">
    <source>
        <dbReference type="SMART" id="SM01352"/>
    </source>
</evidence>
<comment type="caution">
    <text evidence="27">The sequence shown here is derived from an EMBL/GenBank/DDBJ whole genome shotgun (WGS) entry which is preliminary data.</text>
</comment>
<dbReference type="InterPro" id="IPR011268">
    <property type="entry name" value="Purine_phosphorylase"/>
</dbReference>
<dbReference type="InterPro" id="IPR042425">
    <property type="entry name" value="APCDD1"/>
</dbReference>
<feature type="region of interest" description="Disordered" evidence="25">
    <location>
        <begin position="280"/>
        <end position="308"/>
    </location>
</feature>
<evidence type="ECO:0000256" key="17">
    <source>
        <dbReference type="ARBA" id="ARBA00023929"/>
    </source>
</evidence>
<dbReference type="Pfam" id="PF14921">
    <property type="entry name" value="APCDDC"/>
    <property type="match status" value="2"/>
</dbReference>
<proteinExistence type="inferred from homology"/>
<dbReference type="GO" id="GO:0017147">
    <property type="term" value="F:Wnt-protein binding"/>
    <property type="evidence" value="ECO:0007669"/>
    <property type="project" value="InterPro"/>
</dbReference>
<dbReference type="NCBIfam" id="NF006054">
    <property type="entry name" value="PRK08202.1"/>
    <property type="match status" value="1"/>
</dbReference>
<evidence type="ECO:0000256" key="4">
    <source>
        <dbReference type="ARBA" id="ARBA00011233"/>
    </source>
</evidence>
<evidence type="ECO:0000313" key="28">
    <source>
        <dbReference type="Proteomes" id="UP000290572"/>
    </source>
</evidence>
<dbReference type="PANTHER" id="PTHR31021">
    <property type="entry name" value="ADENOMATOSIS POLYPOSIS COLI DOWN-REGULATED 1"/>
    <property type="match status" value="1"/>
</dbReference>
<dbReference type="STRING" id="84645.A0A498MVY0"/>
<comment type="catalytic activity">
    <reaction evidence="18">
        <text>2'-deoxyinosine + phosphate = 2-deoxy-alpha-D-ribose 1-phosphate + hypoxanthine</text>
        <dbReference type="Rhea" id="RHEA:27750"/>
        <dbReference type="ChEBI" id="CHEBI:17368"/>
        <dbReference type="ChEBI" id="CHEBI:28997"/>
        <dbReference type="ChEBI" id="CHEBI:43474"/>
        <dbReference type="ChEBI" id="CHEBI:57259"/>
        <dbReference type="EC" id="2.4.2.1"/>
    </reaction>
</comment>
<dbReference type="SUPFAM" id="SSF53167">
    <property type="entry name" value="Purine and uridine phosphorylases"/>
    <property type="match status" value="1"/>
</dbReference>
<evidence type="ECO:0000256" key="24">
    <source>
        <dbReference type="ARBA" id="ARBA00054498"/>
    </source>
</evidence>
<evidence type="ECO:0000256" key="22">
    <source>
        <dbReference type="ARBA" id="ARBA00038384"/>
    </source>
</evidence>
<dbReference type="UniPathway" id="UPA00606"/>
<organism evidence="27 28">
    <name type="scientific">Labeo rohita</name>
    <name type="common">Indian major carp</name>
    <name type="synonym">Cyprinus rohita</name>
    <dbReference type="NCBI Taxonomy" id="84645"/>
    <lineage>
        <taxon>Eukaryota</taxon>
        <taxon>Metazoa</taxon>
        <taxon>Chordata</taxon>
        <taxon>Craniata</taxon>
        <taxon>Vertebrata</taxon>
        <taxon>Euteleostomi</taxon>
        <taxon>Actinopterygii</taxon>
        <taxon>Neopterygii</taxon>
        <taxon>Teleostei</taxon>
        <taxon>Ostariophysi</taxon>
        <taxon>Cypriniformes</taxon>
        <taxon>Cyprinidae</taxon>
        <taxon>Labeoninae</taxon>
        <taxon>Labeonini</taxon>
        <taxon>Labeo</taxon>
    </lineage>
</organism>
<comment type="similarity">
    <text evidence="3">Belongs to the PNP/MTAP phosphorylase family.</text>
</comment>
<dbReference type="EMBL" id="QBIY01012249">
    <property type="protein sequence ID" value="RXN26028.1"/>
    <property type="molecule type" value="Genomic_DNA"/>
</dbReference>
<dbReference type="InterPro" id="IPR029405">
    <property type="entry name" value="APCDD1_dom"/>
</dbReference>
<evidence type="ECO:0000256" key="3">
    <source>
        <dbReference type="ARBA" id="ARBA00006751"/>
    </source>
</evidence>
<evidence type="ECO:0000256" key="15">
    <source>
        <dbReference type="ARBA" id="ARBA00023180"/>
    </source>
</evidence>
<keyword evidence="15" id="KW-0325">Glycoprotein</keyword>
<comment type="catalytic activity">
    <reaction evidence="17">
        <text>2'-deoxyguanosine + phosphate = 2-deoxy-alpha-D-ribose 1-phosphate + guanine</text>
        <dbReference type="Rhea" id="RHEA:27738"/>
        <dbReference type="ChEBI" id="CHEBI:16235"/>
        <dbReference type="ChEBI" id="CHEBI:17172"/>
        <dbReference type="ChEBI" id="CHEBI:43474"/>
        <dbReference type="ChEBI" id="CHEBI:57259"/>
        <dbReference type="EC" id="2.4.2.1"/>
    </reaction>
</comment>
<evidence type="ECO:0000256" key="13">
    <source>
        <dbReference type="ARBA" id="ARBA00022729"/>
    </source>
</evidence>
<dbReference type="GO" id="GO:0030178">
    <property type="term" value="P:negative regulation of Wnt signaling pathway"/>
    <property type="evidence" value="ECO:0007669"/>
    <property type="project" value="InterPro"/>
</dbReference>
<feature type="domain" description="APCDD1" evidence="26">
    <location>
        <begin position="441"/>
        <end position="669"/>
    </location>
</feature>
<keyword evidence="10" id="KW-0879">Wnt signaling pathway</keyword>
<evidence type="ECO:0000256" key="1">
    <source>
        <dbReference type="ARBA" id="ARBA00004251"/>
    </source>
</evidence>
<keyword evidence="28" id="KW-1185">Reference proteome</keyword>
<comment type="similarity">
    <text evidence="22">Belongs to the APCDD1 family.</text>
</comment>
<evidence type="ECO:0000256" key="12">
    <source>
        <dbReference type="ARBA" id="ARBA00022726"/>
    </source>
</evidence>
<dbReference type="AlphaFoldDB" id="A0A498MVY0"/>
<dbReference type="InterPro" id="IPR011270">
    <property type="entry name" value="Pur_Nuc_Pase_Ino/Guo-sp"/>
</dbReference>
<feature type="domain" description="APCDD1" evidence="26">
    <location>
        <begin position="670"/>
        <end position="880"/>
    </location>
</feature>
<evidence type="ECO:0000256" key="16">
    <source>
        <dbReference type="ARBA" id="ARBA00023918"/>
    </source>
</evidence>
<comment type="catalytic activity">
    <reaction evidence="16">
        <text>inosine + phosphate = alpha-D-ribose 1-phosphate + hypoxanthine</text>
        <dbReference type="Rhea" id="RHEA:27646"/>
        <dbReference type="ChEBI" id="CHEBI:17368"/>
        <dbReference type="ChEBI" id="CHEBI:17596"/>
        <dbReference type="ChEBI" id="CHEBI:43474"/>
        <dbReference type="ChEBI" id="CHEBI:57720"/>
        <dbReference type="EC" id="2.4.2.1"/>
    </reaction>
</comment>
<evidence type="ECO:0000256" key="25">
    <source>
        <dbReference type="SAM" id="MobiDB-lite"/>
    </source>
</evidence>
<evidence type="ECO:0000256" key="14">
    <source>
        <dbReference type="ARBA" id="ARBA00023136"/>
    </source>
</evidence>